<dbReference type="PANTHER" id="PTHR35936">
    <property type="entry name" value="MEMBRANE-BOUND LYTIC MUREIN TRANSGLYCOSYLASE F"/>
    <property type="match status" value="1"/>
</dbReference>
<dbReference type="Pfam" id="PF00497">
    <property type="entry name" value="SBP_bac_3"/>
    <property type="match status" value="1"/>
</dbReference>
<dbReference type="STRING" id="762967.HMPREF9440_01175"/>
<dbReference type="SMART" id="SM00062">
    <property type="entry name" value="PBPb"/>
    <property type="match status" value="1"/>
</dbReference>
<dbReference type="Gene3D" id="3.40.190.10">
    <property type="entry name" value="Periplasmic binding protein-like II"/>
    <property type="match status" value="2"/>
</dbReference>
<dbReference type="PROSITE" id="PS01039">
    <property type="entry name" value="SBP_BACTERIAL_3"/>
    <property type="match status" value="1"/>
</dbReference>
<accession>H3KEL1</accession>
<dbReference type="RefSeq" id="WP_008542016.1">
    <property type="nucleotide sequence ID" value="NZ_JH604946.1"/>
</dbReference>
<evidence type="ECO:0000256" key="3">
    <source>
        <dbReference type="ARBA" id="ARBA00022729"/>
    </source>
</evidence>
<dbReference type="AlphaFoldDB" id="H3KEL1"/>
<evidence type="ECO:0000313" key="6">
    <source>
        <dbReference type="EMBL" id="EHY31446.1"/>
    </source>
</evidence>
<dbReference type="EMBL" id="AFBQ01000159">
    <property type="protein sequence ID" value="EHY31446.1"/>
    <property type="molecule type" value="Genomic_DNA"/>
</dbReference>
<dbReference type="InterPro" id="IPR006311">
    <property type="entry name" value="TAT_signal"/>
</dbReference>
<comment type="similarity">
    <text evidence="2 4">Belongs to the bacterial solute-binding protein 3 family.</text>
</comment>
<evidence type="ECO:0000313" key="7">
    <source>
        <dbReference type="Proteomes" id="UP000004956"/>
    </source>
</evidence>
<gene>
    <name evidence="6" type="ORF">HMPREF9440_01175</name>
</gene>
<dbReference type="Proteomes" id="UP000004956">
    <property type="component" value="Unassembled WGS sequence"/>
</dbReference>
<protein>
    <submittedName>
        <fullName evidence="6">Tat pathway signal sequence domain protein</fullName>
    </submittedName>
</protein>
<comment type="subcellular location">
    <subcellularLocation>
        <location evidence="1">Cell envelope</location>
    </subcellularLocation>
</comment>
<keyword evidence="3" id="KW-0732">Signal</keyword>
<feature type="domain" description="Solute-binding protein family 3/N-terminal" evidence="5">
    <location>
        <begin position="51"/>
        <end position="271"/>
    </location>
</feature>
<dbReference type="HOGENOM" id="CLU_019602_18_5_4"/>
<dbReference type="PROSITE" id="PS51318">
    <property type="entry name" value="TAT"/>
    <property type="match status" value="1"/>
</dbReference>
<organism evidence="6 7">
    <name type="scientific">Sutterella parvirubra YIT 11816</name>
    <dbReference type="NCBI Taxonomy" id="762967"/>
    <lineage>
        <taxon>Bacteria</taxon>
        <taxon>Pseudomonadati</taxon>
        <taxon>Pseudomonadota</taxon>
        <taxon>Betaproteobacteria</taxon>
        <taxon>Burkholderiales</taxon>
        <taxon>Sutterellaceae</taxon>
        <taxon>Sutterella</taxon>
    </lineage>
</organism>
<dbReference type="GO" id="GO:0030313">
    <property type="term" value="C:cell envelope"/>
    <property type="evidence" value="ECO:0007669"/>
    <property type="project" value="UniProtKB-SubCell"/>
</dbReference>
<dbReference type="PANTHER" id="PTHR35936:SF35">
    <property type="entry name" value="L-CYSTINE-BINDING PROTEIN TCYJ"/>
    <property type="match status" value="1"/>
</dbReference>
<evidence type="ECO:0000259" key="5">
    <source>
        <dbReference type="SMART" id="SM00062"/>
    </source>
</evidence>
<dbReference type="OrthoDB" id="368476at2"/>
<dbReference type="InterPro" id="IPR018313">
    <property type="entry name" value="SBP_3_CS"/>
</dbReference>
<comment type="caution">
    <text evidence="6">The sequence shown here is derived from an EMBL/GenBank/DDBJ whole genome shotgun (WGS) entry which is preliminary data.</text>
</comment>
<keyword evidence="7" id="KW-1185">Reference proteome</keyword>
<sequence>MNSNTNTTPAALNLLNVFSRRSVVAMGFAALAGAAVLAAGLPVNAQAAERTVKIGTEGLYAPFSFRTAAGKLTGFDVEVAREAAKRAGVKLEFVAAPWDALIAALDAKRVDAVFNQVVVNDTRKAKYALSSPYLEERGVVVVKEGTANPPSSFENLKGRKVAGVPSANWVVAAANAGAQILPVKEGAQAFSLVATGRAEAAVNAESAFEAYKKAQPRAKLVVAAKSVDAERVAGLFRKDDAALAEAFGKAIDSMKADGTITKFAEQFLQPKE</sequence>
<reference evidence="6 7" key="1">
    <citation type="submission" date="2011-11" db="EMBL/GenBank/DDBJ databases">
        <authorList>
            <person name="Weinstock G."/>
            <person name="Sodergren E."/>
            <person name="Clifton S."/>
            <person name="Fulton L."/>
            <person name="Fulton B."/>
            <person name="Courtney L."/>
            <person name="Fronick C."/>
            <person name="Harrison M."/>
            <person name="Strong C."/>
            <person name="Farmer C."/>
            <person name="Delahaunty K."/>
            <person name="Markovic C."/>
            <person name="Hall O."/>
            <person name="Minx P."/>
            <person name="Tomlinson C."/>
            <person name="Mitreva M."/>
            <person name="Hou S."/>
            <person name="Chen J."/>
            <person name="Wollam A."/>
            <person name="Pepin K.H."/>
            <person name="Johnson M."/>
            <person name="Bhonagiri V."/>
            <person name="Zhang X."/>
            <person name="Suruliraj S."/>
            <person name="Warren W."/>
            <person name="Chinwalla A."/>
            <person name="Mardis E.R."/>
            <person name="Wilson R.K."/>
        </authorList>
    </citation>
    <scope>NUCLEOTIDE SEQUENCE [LARGE SCALE GENOMIC DNA]</scope>
    <source>
        <strain evidence="6 7">YIT 11816</strain>
    </source>
</reference>
<dbReference type="PATRIC" id="fig|762967.3.peg.931"/>
<evidence type="ECO:0000256" key="1">
    <source>
        <dbReference type="ARBA" id="ARBA00004196"/>
    </source>
</evidence>
<name>H3KEL1_9BURK</name>
<dbReference type="InterPro" id="IPR001638">
    <property type="entry name" value="Solute-binding_3/MltF_N"/>
</dbReference>
<evidence type="ECO:0000256" key="4">
    <source>
        <dbReference type="RuleBase" id="RU003744"/>
    </source>
</evidence>
<evidence type="ECO:0000256" key="2">
    <source>
        <dbReference type="ARBA" id="ARBA00010333"/>
    </source>
</evidence>
<proteinExistence type="inferred from homology"/>
<dbReference type="SUPFAM" id="SSF53850">
    <property type="entry name" value="Periplasmic binding protein-like II"/>
    <property type="match status" value="1"/>
</dbReference>